<reference evidence="2" key="1">
    <citation type="journal article" date="2023" name="G3 (Bethesda)">
        <title>Whole genome assembly and annotation of the endangered Caribbean coral Acropora cervicornis.</title>
        <authorList>
            <person name="Selwyn J.D."/>
            <person name="Vollmer S.V."/>
        </authorList>
    </citation>
    <scope>NUCLEOTIDE SEQUENCE</scope>
    <source>
        <strain evidence="2">K2</strain>
    </source>
</reference>
<feature type="compositionally biased region" description="Polar residues" evidence="1">
    <location>
        <begin position="32"/>
        <end position="56"/>
    </location>
</feature>
<evidence type="ECO:0000313" key="2">
    <source>
        <dbReference type="EMBL" id="KAK2549028.1"/>
    </source>
</evidence>
<dbReference type="AlphaFoldDB" id="A0AAD9PUC7"/>
<gene>
    <name evidence="2" type="ORF">P5673_030657</name>
</gene>
<dbReference type="PANTHER" id="PTHR34718">
    <property type="entry name" value="PHD-TYPE DOMAIN-CONTAINING PROTEIN"/>
    <property type="match status" value="1"/>
</dbReference>
<organism evidence="2 3">
    <name type="scientific">Acropora cervicornis</name>
    <name type="common">Staghorn coral</name>
    <dbReference type="NCBI Taxonomy" id="6130"/>
    <lineage>
        <taxon>Eukaryota</taxon>
        <taxon>Metazoa</taxon>
        <taxon>Cnidaria</taxon>
        <taxon>Anthozoa</taxon>
        <taxon>Hexacorallia</taxon>
        <taxon>Scleractinia</taxon>
        <taxon>Astrocoeniina</taxon>
        <taxon>Acroporidae</taxon>
        <taxon>Acropora</taxon>
    </lineage>
</organism>
<keyword evidence="3" id="KW-1185">Reference proteome</keyword>
<protein>
    <submittedName>
        <fullName evidence="2">Uncharacterized protein</fullName>
    </submittedName>
</protein>
<reference evidence="2" key="2">
    <citation type="journal article" date="2023" name="Science">
        <title>Genomic signatures of disease resistance in endangered staghorn corals.</title>
        <authorList>
            <person name="Vollmer S.V."/>
            <person name="Selwyn J.D."/>
            <person name="Despard B.A."/>
            <person name="Roesel C.L."/>
        </authorList>
    </citation>
    <scope>NUCLEOTIDE SEQUENCE</scope>
    <source>
        <strain evidence="2">K2</strain>
    </source>
</reference>
<dbReference type="EMBL" id="JARQWQ010000133">
    <property type="protein sequence ID" value="KAK2549028.1"/>
    <property type="molecule type" value="Genomic_DNA"/>
</dbReference>
<proteinExistence type="predicted"/>
<dbReference type="PANTHER" id="PTHR34718:SF2">
    <property type="entry name" value="PHD-TYPE DOMAIN-CONTAINING PROTEIN"/>
    <property type="match status" value="1"/>
</dbReference>
<comment type="caution">
    <text evidence="2">The sequence shown here is derived from an EMBL/GenBank/DDBJ whole genome shotgun (WGS) entry which is preliminary data.</text>
</comment>
<name>A0AAD9PUC7_ACRCE</name>
<sequence length="180" mass="19672">MTPEPGTCEPACPSTIAATCTESPILSRAPSKVTSTDMEEQNCTSQHGDSQTSKNPTLIVIDKTSPDLNSWITVEDCSPEDANAKINLYIESRTNILKNTHWPTDSEIHAGQMLLKSHFPFVDGLSNPAIKGSLVVPASSEFVQIINIGSHWVCLSTIDANTTDCPRIFDRMYQNPIPLQ</sequence>
<accession>A0AAD9PUC7</accession>
<feature type="region of interest" description="Disordered" evidence="1">
    <location>
        <begin position="28"/>
        <end position="57"/>
    </location>
</feature>
<dbReference type="Proteomes" id="UP001249851">
    <property type="component" value="Unassembled WGS sequence"/>
</dbReference>
<evidence type="ECO:0000313" key="3">
    <source>
        <dbReference type="Proteomes" id="UP001249851"/>
    </source>
</evidence>
<evidence type="ECO:0000256" key="1">
    <source>
        <dbReference type="SAM" id="MobiDB-lite"/>
    </source>
</evidence>